<dbReference type="EMBL" id="CP064939">
    <property type="protein sequence ID" value="QPH41607.1"/>
    <property type="molecule type" value="Genomic_DNA"/>
</dbReference>
<reference evidence="2 3" key="1">
    <citation type="submission" date="2020-11" db="EMBL/GenBank/DDBJ databases">
        <title>Pedobacter endophytica, an endophytic bacteria isolated form Carex pumila.</title>
        <authorList>
            <person name="Peng Y."/>
            <person name="Jiang L."/>
            <person name="Lee J."/>
        </authorList>
    </citation>
    <scope>NUCLEOTIDE SEQUENCE [LARGE SCALE GENOMIC DNA]</scope>
    <source>
        <strain evidence="2 3">JBR3-12</strain>
    </source>
</reference>
<gene>
    <name evidence="2" type="ORF">IZT61_10280</name>
</gene>
<sequence length="79" mass="8827">MLTDEKSAQVGRTNPASLQSSPFGAMTTRLKACHPNSFVFLKLIFEDNDRACIIDYKKIAGLTEQDLAHVLQALRYKKA</sequence>
<organism evidence="2 3">
    <name type="scientific">Pedobacter endophyticus</name>
    <dbReference type="NCBI Taxonomy" id="2789740"/>
    <lineage>
        <taxon>Bacteria</taxon>
        <taxon>Pseudomonadati</taxon>
        <taxon>Bacteroidota</taxon>
        <taxon>Sphingobacteriia</taxon>
        <taxon>Sphingobacteriales</taxon>
        <taxon>Sphingobacteriaceae</taxon>
        <taxon>Pedobacter</taxon>
    </lineage>
</organism>
<evidence type="ECO:0000313" key="2">
    <source>
        <dbReference type="EMBL" id="QPH41607.1"/>
    </source>
</evidence>
<evidence type="ECO:0000256" key="1">
    <source>
        <dbReference type="SAM" id="MobiDB-lite"/>
    </source>
</evidence>
<dbReference type="AlphaFoldDB" id="A0A7S9L338"/>
<protein>
    <submittedName>
        <fullName evidence="2">Uncharacterized protein</fullName>
    </submittedName>
</protein>
<name>A0A7S9L338_9SPHI</name>
<evidence type="ECO:0000313" key="3">
    <source>
        <dbReference type="Proteomes" id="UP000594759"/>
    </source>
</evidence>
<keyword evidence="3" id="KW-1185">Reference proteome</keyword>
<feature type="region of interest" description="Disordered" evidence="1">
    <location>
        <begin position="1"/>
        <end position="22"/>
    </location>
</feature>
<dbReference type="RefSeq" id="WP_196101044.1">
    <property type="nucleotide sequence ID" value="NZ_CP064939.1"/>
</dbReference>
<dbReference type="KEGG" id="pex:IZT61_10280"/>
<accession>A0A7S9L338</accession>
<feature type="compositionally biased region" description="Polar residues" evidence="1">
    <location>
        <begin position="10"/>
        <end position="22"/>
    </location>
</feature>
<proteinExistence type="predicted"/>
<dbReference type="Proteomes" id="UP000594759">
    <property type="component" value="Chromosome"/>
</dbReference>